<feature type="transmembrane region" description="Helical" evidence="1">
    <location>
        <begin position="98"/>
        <end position="118"/>
    </location>
</feature>
<evidence type="ECO:0000313" key="3">
    <source>
        <dbReference type="Proteomes" id="UP000231901"/>
    </source>
</evidence>
<feature type="transmembrane region" description="Helical" evidence="1">
    <location>
        <begin position="67"/>
        <end position="86"/>
    </location>
</feature>
<proteinExistence type="predicted"/>
<reference evidence="3" key="1">
    <citation type="journal article" date="2018" name="Genome Announc.">
        <title>Complete genome sequence of a Dickeya fangzhongdai type strain causing bleeding canker of pear tree trunks.</title>
        <authorList>
            <person name="Zhao Y."/>
            <person name="Tian Y."/>
            <person name="Li X."/>
            <person name="Hu B."/>
        </authorList>
    </citation>
    <scope>NUCLEOTIDE SEQUENCE [LARGE SCALE GENOMIC DNA]</scope>
    <source>
        <strain evidence="3">DSM 101947</strain>
    </source>
</reference>
<dbReference type="KEGG" id="dfn:CVE23_03070"/>
<dbReference type="EMBL" id="CP025003">
    <property type="protein sequence ID" value="ATZ93044.1"/>
    <property type="molecule type" value="Genomic_DNA"/>
</dbReference>
<evidence type="ECO:0000313" key="2">
    <source>
        <dbReference type="EMBL" id="ATZ93044.1"/>
    </source>
</evidence>
<keyword evidence="1" id="KW-0472">Membrane</keyword>
<accession>A0A2K8QHU5</accession>
<organism evidence="2 3">
    <name type="scientific">Dickeya fangzhongdai</name>
    <dbReference type="NCBI Taxonomy" id="1778540"/>
    <lineage>
        <taxon>Bacteria</taxon>
        <taxon>Pseudomonadati</taxon>
        <taxon>Pseudomonadota</taxon>
        <taxon>Gammaproteobacteria</taxon>
        <taxon>Enterobacterales</taxon>
        <taxon>Pectobacteriaceae</taxon>
        <taxon>Dickeya</taxon>
    </lineage>
</organism>
<dbReference type="AlphaFoldDB" id="A0A2K8QHU5"/>
<keyword evidence="1" id="KW-0812">Transmembrane</keyword>
<feature type="transmembrane region" description="Helical" evidence="1">
    <location>
        <begin position="26"/>
        <end position="47"/>
    </location>
</feature>
<dbReference type="GeneID" id="66563322"/>
<dbReference type="RefSeq" id="WP_100848869.1">
    <property type="nucleotide sequence ID" value="NZ_BMJF01000003.1"/>
</dbReference>
<name>A0A2K8QHU5_9GAMM</name>
<sequence>MDIKHTDIPPLQRVLGQMRRGVRRTLLILAVITGTMLIALLIARLGMSHPDEFLALRQWMQHTRMVWLVWRLALYSALGWGLWKVWRASGCKPEYRKSLIRIAIVGAVFLLICEYAIFSAPGEAS</sequence>
<gene>
    <name evidence="2" type="ORF">CVE23_03070</name>
</gene>
<protein>
    <submittedName>
        <fullName evidence="2">Uncharacterized protein</fullName>
    </submittedName>
</protein>
<keyword evidence="3" id="KW-1185">Reference proteome</keyword>
<keyword evidence="1" id="KW-1133">Transmembrane helix</keyword>
<evidence type="ECO:0000256" key="1">
    <source>
        <dbReference type="SAM" id="Phobius"/>
    </source>
</evidence>
<dbReference type="Proteomes" id="UP000231901">
    <property type="component" value="Chromosome"/>
</dbReference>